<evidence type="ECO:0000313" key="7">
    <source>
        <dbReference type="Proteomes" id="UP000000268"/>
    </source>
</evidence>
<evidence type="ECO:0000256" key="2">
    <source>
        <dbReference type="ARBA" id="ARBA00023125"/>
    </source>
</evidence>
<dbReference type="RefSeq" id="WP_012165303.1">
    <property type="nucleotide sequence ID" value="NC_009925.1"/>
</dbReference>
<dbReference type="InterPro" id="IPR039420">
    <property type="entry name" value="WalR-like"/>
</dbReference>
<dbReference type="InterPro" id="IPR058245">
    <property type="entry name" value="NreC/VraR/RcsB-like_REC"/>
</dbReference>
<keyword evidence="7" id="KW-1185">Reference proteome</keyword>
<dbReference type="SMART" id="SM00421">
    <property type="entry name" value="HTH_LUXR"/>
    <property type="match status" value="1"/>
</dbReference>
<dbReference type="AlphaFoldDB" id="B0C756"/>
<dbReference type="CDD" id="cd06170">
    <property type="entry name" value="LuxR_C_like"/>
    <property type="match status" value="1"/>
</dbReference>
<evidence type="ECO:0000259" key="5">
    <source>
        <dbReference type="PROSITE" id="PS50110"/>
    </source>
</evidence>
<dbReference type="PANTHER" id="PTHR43214:SF43">
    <property type="entry name" value="TWO-COMPONENT RESPONSE REGULATOR"/>
    <property type="match status" value="1"/>
</dbReference>
<dbReference type="Pfam" id="PF00196">
    <property type="entry name" value="GerE"/>
    <property type="match status" value="1"/>
</dbReference>
<dbReference type="CDD" id="cd17535">
    <property type="entry name" value="REC_NarL-like"/>
    <property type="match status" value="1"/>
</dbReference>
<dbReference type="PROSITE" id="PS50043">
    <property type="entry name" value="HTH_LUXR_2"/>
    <property type="match status" value="1"/>
</dbReference>
<dbReference type="KEGG" id="amr:AM1_5067"/>
<dbReference type="SUPFAM" id="SSF46894">
    <property type="entry name" value="C-terminal effector domain of the bipartite response regulators"/>
    <property type="match status" value="1"/>
</dbReference>
<dbReference type="Gene3D" id="3.40.50.2300">
    <property type="match status" value="1"/>
</dbReference>
<dbReference type="PANTHER" id="PTHR43214">
    <property type="entry name" value="TWO-COMPONENT RESPONSE REGULATOR"/>
    <property type="match status" value="1"/>
</dbReference>
<gene>
    <name evidence="6" type="ordered locus">AM1_5067</name>
</gene>
<keyword evidence="1 3" id="KW-0597">Phosphoprotein</keyword>
<feature type="modified residue" description="4-aspartylphosphate" evidence="3">
    <location>
        <position position="60"/>
    </location>
</feature>
<dbReference type="HOGENOM" id="CLU_000445_90_10_3"/>
<dbReference type="STRING" id="329726.AM1_5067"/>
<dbReference type="PROSITE" id="PS50110">
    <property type="entry name" value="RESPONSE_REGULATORY"/>
    <property type="match status" value="1"/>
</dbReference>
<dbReference type="InterPro" id="IPR001789">
    <property type="entry name" value="Sig_transdc_resp-reg_receiver"/>
</dbReference>
<dbReference type="SUPFAM" id="SSF52172">
    <property type="entry name" value="CheY-like"/>
    <property type="match status" value="1"/>
</dbReference>
<dbReference type="GO" id="GO:0000160">
    <property type="term" value="P:phosphorelay signal transduction system"/>
    <property type="evidence" value="ECO:0007669"/>
    <property type="project" value="InterPro"/>
</dbReference>
<dbReference type="GO" id="GO:0006355">
    <property type="term" value="P:regulation of DNA-templated transcription"/>
    <property type="evidence" value="ECO:0007669"/>
    <property type="project" value="InterPro"/>
</dbReference>
<proteinExistence type="predicted"/>
<accession>B0C756</accession>
<organism evidence="6 7">
    <name type="scientific">Acaryochloris marina (strain MBIC 11017)</name>
    <dbReference type="NCBI Taxonomy" id="329726"/>
    <lineage>
        <taxon>Bacteria</taxon>
        <taxon>Bacillati</taxon>
        <taxon>Cyanobacteriota</taxon>
        <taxon>Cyanophyceae</taxon>
        <taxon>Acaryochloridales</taxon>
        <taxon>Acaryochloridaceae</taxon>
        <taxon>Acaryochloris</taxon>
    </lineage>
</organism>
<dbReference type="eggNOG" id="COG2197">
    <property type="taxonomic scope" value="Bacteria"/>
</dbReference>
<dbReference type="Pfam" id="PF00072">
    <property type="entry name" value="Response_reg"/>
    <property type="match status" value="1"/>
</dbReference>
<name>B0C756_ACAM1</name>
<evidence type="ECO:0000259" key="4">
    <source>
        <dbReference type="PROSITE" id="PS50043"/>
    </source>
</evidence>
<reference evidence="6 7" key="1">
    <citation type="journal article" date="2008" name="Proc. Natl. Acad. Sci. U.S.A.">
        <title>Niche adaptation and genome expansion in the chlorophyll d-producing cyanobacterium Acaryochloris marina.</title>
        <authorList>
            <person name="Swingley W.D."/>
            <person name="Chen M."/>
            <person name="Cheung P.C."/>
            <person name="Conrad A.L."/>
            <person name="Dejesa L.C."/>
            <person name="Hao J."/>
            <person name="Honchak B.M."/>
            <person name="Karbach L.E."/>
            <person name="Kurdoglu A."/>
            <person name="Lahiri S."/>
            <person name="Mastrian S.D."/>
            <person name="Miyashita H."/>
            <person name="Page L."/>
            <person name="Ramakrishna P."/>
            <person name="Satoh S."/>
            <person name="Sattley W.M."/>
            <person name="Shimada Y."/>
            <person name="Taylor H.L."/>
            <person name="Tomo T."/>
            <person name="Tsuchiya T."/>
            <person name="Wang Z.T."/>
            <person name="Raymond J."/>
            <person name="Mimuro M."/>
            <person name="Blankenship R.E."/>
            <person name="Touchman J.W."/>
        </authorList>
    </citation>
    <scope>NUCLEOTIDE SEQUENCE [LARGE SCALE GENOMIC DNA]</scope>
    <source>
        <strain evidence="7">MBIC 11017</strain>
    </source>
</reference>
<feature type="domain" description="Response regulatory" evidence="5">
    <location>
        <begin position="9"/>
        <end position="125"/>
    </location>
</feature>
<evidence type="ECO:0000313" key="6">
    <source>
        <dbReference type="EMBL" id="ABW30033.1"/>
    </source>
</evidence>
<feature type="domain" description="HTH luxR-type" evidence="4">
    <location>
        <begin position="150"/>
        <end position="215"/>
    </location>
</feature>
<dbReference type="PROSITE" id="PS00622">
    <property type="entry name" value="HTH_LUXR_1"/>
    <property type="match status" value="1"/>
</dbReference>
<dbReference type="SMART" id="SM00448">
    <property type="entry name" value="REC"/>
    <property type="match status" value="1"/>
</dbReference>
<dbReference type="InterPro" id="IPR000792">
    <property type="entry name" value="Tscrpt_reg_LuxR_C"/>
</dbReference>
<sequence length="224" mass="24329">MMTPQNPIRVLLVDDEDIVRYGLKAIAQGTPEIEIVGEAGSGKAAIAQAKTLQPDVILMDINMPQMDGVTATQEISRIQPHAKVLILTTHDEAEYLVEAMQQGAVGYLLKNTPPEDFIQSIQQAHKGYLQLGPGLGQKLCQLLKTPVRPQIEAFEGITPREQDVLKLVATGASNREISETLHITEKTVKNHVSSILSRVGVQSRTQLAIWANSAGEETSSFAVA</sequence>
<dbReference type="GO" id="GO:0003677">
    <property type="term" value="F:DNA binding"/>
    <property type="evidence" value="ECO:0007669"/>
    <property type="project" value="UniProtKB-KW"/>
</dbReference>
<evidence type="ECO:0000256" key="1">
    <source>
        <dbReference type="ARBA" id="ARBA00022553"/>
    </source>
</evidence>
<evidence type="ECO:0000256" key="3">
    <source>
        <dbReference type="PROSITE-ProRule" id="PRU00169"/>
    </source>
</evidence>
<protein>
    <submittedName>
        <fullName evidence="6">Two-component transcriptional regulator, LuxR family</fullName>
    </submittedName>
</protein>
<dbReference type="InterPro" id="IPR011006">
    <property type="entry name" value="CheY-like_superfamily"/>
</dbReference>
<dbReference type="PRINTS" id="PR00038">
    <property type="entry name" value="HTHLUXR"/>
</dbReference>
<keyword evidence="2" id="KW-0238">DNA-binding</keyword>
<dbReference type="EMBL" id="CP000828">
    <property type="protein sequence ID" value="ABW30033.1"/>
    <property type="molecule type" value="Genomic_DNA"/>
</dbReference>
<dbReference type="OrthoDB" id="509129at2"/>
<dbReference type="Proteomes" id="UP000000268">
    <property type="component" value="Chromosome"/>
</dbReference>
<dbReference type="InterPro" id="IPR016032">
    <property type="entry name" value="Sig_transdc_resp-reg_C-effctor"/>
</dbReference>